<dbReference type="PANTHER" id="PTHR47331:SF5">
    <property type="entry name" value="RIBONUCLEASE H"/>
    <property type="match status" value="1"/>
</dbReference>
<feature type="compositionally biased region" description="Low complexity" evidence="1">
    <location>
        <begin position="116"/>
        <end position="135"/>
    </location>
</feature>
<feature type="compositionally biased region" description="Polar residues" evidence="1">
    <location>
        <begin position="136"/>
        <end position="159"/>
    </location>
</feature>
<dbReference type="PANTHER" id="PTHR47331">
    <property type="entry name" value="PHD-TYPE DOMAIN-CONTAINING PROTEIN"/>
    <property type="match status" value="1"/>
</dbReference>
<organism evidence="2 3">
    <name type="scientific">Loxostege sticticalis</name>
    <name type="common">Beet webworm moth</name>
    <dbReference type="NCBI Taxonomy" id="481309"/>
    <lineage>
        <taxon>Eukaryota</taxon>
        <taxon>Metazoa</taxon>
        <taxon>Ecdysozoa</taxon>
        <taxon>Arthropoda</taxon>
        <taxon>Hexapoda</taxon>
        <taxon>Insecta</taxon>
        <taxon>Pterygota</taxon>
        <taxon>Neoptera</taxon>
        <taxon>Endopterygota</taxon>
        <taxon>Lepidoptera</taxon>
        <taxon>Glossata</taxon>
        <taxon>Ditrysia</taxon>
        <taxon>Pyraloidea</taxon>
        <taxon>Crambidae</taxon>
        <taxon>Pyraustinae</taxon>
        <taxon>Loxostege</taxon>
    </lineage>
</organism>
<gene>
    <name evidence="2" type="ORF">ABMA28_009636</name>
</gene>
<feature type="region of interest" description="Disordered" evidence="1">
    <location>
        <begin position="1"/>
        <end position="36"/>
    </location>
</feature>
<comment type="caution">
    <text evidence="2">The sequence shown here is derived from an EMBL/GenBank/DDBJ whole genome shotgun (WGS) entry which is preliminary data.</text>
</comment>
<evidence type="ECO:0000313" key="2">
    <source>
        <dbReference type="EMBL" id="KAL0811206.1"/>
    </source>
</evidence>
<accession>A0ABD0SBY7</accession>
<proteinExistence type="predicted"/>
<reference evidence="2 3" key="1">
    <citation type="submission" date="2024-06" db="EMBL/GenBank/DDBJ databases">
        <title>A chromosome-level genome assembly of beet webworm, Loxostege sticticalis.</title>
        <authorList>
            <person name="Zhang Y."/>
        </authorList>
    </citation>
    <scope>NUCLEOTIDE SEQUENCE [LARGE SCALE GENOMIC DNA]</scope>
    <source>
        <strain evidence="2">AQ028</strain>
        <tissue evidence="2">Male pupae</tissue>
    </source>
</reference>
<evidence type="ECO:0000313" key="3">
    <source>
        <dbReference type="Proteomes" id="UP001549921"/>
    </source>
</evidence>
<feature type="compositionally biased region" description="Basic and acidic residues" evidence="1">
    <location>
        <begin position="1"/>
        <end position="11"/>
    </location>
</feature>
<protein>
    <recommendedName>
        <fullName evidence="4">Peptidase aspartic putative domain-containing protein</fullName>
    </recommendedName>
</protein>
<dbReference type="Proteomes" id="UP001549921">
    <property type="component" value="Unassembled WGS sequence"/>
</dbReference>
<feature type="region of interest" description="Disordered" evidence="1">
    <location>
        <begin position="113"/>
        <end position="159"/>
    </location>
</feature>
<dbReference type="EMBL" id="JBEDNZ010000024">
    <property type="protein sequence ID" value="KAL0811206.1"/>
    <property type="molecule type" value="Genomic_DNA"/>
</dbReference>
<sequence length="487" mass="55257">MTFRVDTEKPPKKSLLTTPHLESGQRGQSSSTGNHGNCPNCKAKHFITQCPKFLALNARLRSNVVRHLHLCFNCLRSGHHHSLLHIDRTQTSYHNNNHTFQNTQPTTMLNSQTNGTQNTNPLHNNTPTNNAIPNPSSHHNQVSNNNTELHSDSTHTNAVSSNQLRDKTVILTTALVYVSDHLNRRHTLRALLVFGSQSNFISEKAFSLLNLPMHSTNMQVIGFNNNSSTIDNYCNLQIESRTRPYKRQLTCLIVPTICNQSRISFCEHDLADENYCEPGEIDILLGVELFYEILCEGQHKLGEGLPILQNTNLGWVISGAIPITPPGKRQVRCNLNINSEMQRLWELPECYNDITSKESILQLSDDEKICEDIFMTHTRSSDGNFVVNLPFKTPISALGQSKATALRRFYSIEKRFKRDPLYKDMYVNFMSEFERSGRMVKSFLDQSYNYLPRHAVINLNKVSTPLRVVFNASSPTSTGISLNDLQY</sequence>
<dbReference type="AlphaFoldDB" id="A0ABD0SBY7"/>
<name>A0ABD0SBY7_LOXSC</name>
<feature type="compositionally biased region" description="Polar residues" evidence="1">
    <location>
        <begin position="25"/>
        <end position="36"/>
    </location>
</feature>
<evidence type="ECO:0008006" key="4">
    <source>
        <dbReference type="Google" id="ProtNLM"/>
    </source>
</evidence>
<evidence type="ECO:0000256" key="1">
    <source>
        <dbReference type="SAM" id="MobiDB-lite"/>
    </source>
</evidence>